<evidence type="ECO:0000313" key="1">
    <source>
        <dbReference type="EMBL" id="KAG2183198.1"/>
    </source>
</evidence>
<proteinExistence type="predicted"/>
<dbReference type="AlphaFoldDB" id="A0A8H7PZN0"/>
<dbReference type="EMBL" id="JAEPQZ010000003">
    <property type="protein sequence ID" value="KAG2183198.1"/>
    <property type="molecule type" value="Genomic_DNA"/>
</dbReference>
<name>A0A8H7PZN0_MORIS</name>
<reference evidence="1" key="1">
    <citation type="submission" date="2020-12" db="EMBL/GenBank/DDBJ databases">
        <title>Metabolic potential, ecology and presence of endohyphal bacteria is reflected in genomic diversity of Mucoromycotina.</title>
        <authorList>
            <person name="Muszewska A."/>
            <person name="Okrasinska A."/>
            <person name="Steczkiewicz K."/>
            <person name="Drgas O."/>
            <person name="Orlowska M."/>
            <person name="Perlinska-Lenart U."/>
            <person name="Aleksandrzak-Piekarczyk T."/>
            <person name="Szatraj K."/>
            <person name="Zielenkiewicz U."/>
            <person name="Pilsyk S."/>
            <person name="Malc E."/>
            <person name="Mieczkowski P."/>
            <person name="Kruszewska J.S."/>
            <person name="Biernat P."/>
            <person name="Pawlowska J."/>
        </authorList>
    </citation>
    <scope>NUCLEOTIDE SEQUENCE</scope>
    <source>
        <strain evidence="1">WA0000067209</strain>
    </source>
</reference>
<sequence>METTISLPAIRHFTARIYNLSYAKTKKVKTFNCDIHRVIMPEGMDLYCVQNKTDKKIVVALSEIPFTLGPNDVMHIKDKIASYWVKFLWLSKPGDIQDKRIVRTDETKYVDMVAYSNAQDFIKHKL</sequence>
<gene>
    <name evidence="1" type="ORF">INT43_006193</name>
</gene>
<organism evidence="1 2">
    <name type="scientific">Mortierella isabellina</name>
    <name type="common">Filamentous fungus</name>
    <name type="synonym">Umbelopsis isabellina</name>
    <dbReference type="NCBI Taxonomy" id="91625"/>
    <lineage>
        <taxon>Eukaryota</taxon>
        <taxon>Fungi</taxon>
        <taxon>Fungi incertae sedis</taxon>
        <taxon>Mucoromycota</taxon>
        <taxon>Mucoromycotina</taxon>
        <taxon>Umbelopsidomycetes</taxon>
        <taxon>Umbelopsidales</taxon>
        <taxon>Umbelopsidaceae</taxon>
        <taxon>Umbelopsis</taxon>
    </lineage>
</organism>
<accession>A0A8H7PZN0</accession>
<dbReference type="OrthoDB" id="10402256at2759"/>
<dbReference type="Proteomes" id="UP000654370">
    <property type="component" value="Unassembled WGS sequence"/>
</dbReference>
<evidence type="ECO:0000313" key="2">
    <source>
        <dbReference type="Proteomes" id="UP000654370"/>
    </source>
</evidence>
<comment type="caution">
    <text evidence="1">The sequence shown here is derived from an EMBL/GenBank/DDBJ whole genome shotgun (WGS) entry which is preliminary data.</text>
</comment>
<protein>
    <submittedName>
        <fullName evidence="1">Uncharacterized protein</fullName>
    </submittedName>
</protein>
<keyword evidence="2" id="KW-1185">Reference proteome</keyword>